<dbReference type="EMBL" id="BJLD01000002">
    <property type="protein sequence ID" value="GEA43235.1"/>
    <property type="molecule type" value="Genomic_DNA"/>
</dbReference>
<comment type="caution">
    <text evidence="1">The sequence shown here is derived from an EMBL/GenBank/DDBJ whole genome shotgun (WGS) entry which is preliminary data.</text>
</comment>
<dbReference type="Proteomes" id="UP000315234">
    <property type="component" value="Unassembled WGS sequence"/>
</dbReference>
<gene>
    <name evidence="1" type="ORF">Cst04h_14050</name>
</gene>
<evidence type="ECO:0000313" key="1">
    <source>
        <dbReference type="EMBL" id="GEA43235.1"/>
    </source>
</evidence>
<dbReference type="InterPro" id="IPR024524">
    <property type="entry name" value="DUF3800"/>
</dbReference>
<proteinExistence type="predicted"/>
<dbReference type="Pfam" id="PF12686">
    <property type="entry name" value="DUF3800"/>
    <property type="match status" value="1"/>
</dbReference>
<dbReference type="AlphaFoldDB" id="A0ABC9ZM45"/>
<protein>
    <recommendedName>
        <fullName evidence="3">DUF3800 domain-containing protein</fullName>
    </recommendedName>
</protein>
<evidence type="ECO:0008006" key="3">
    <source>
        <dbReference type="Google" id="ProtNLM"/>
    </source>
</evidence>
<accession>A0ABC9ZM45</accession>
<reference evidence="1 2" key="1">
    <citation type="submission" date="2019-06" db="EMBL/GenBank/DDBJ databases">
        <title>Draft genome sequence of Corynebacterium striatum NBRC 15291.</title>
        <authorList>
            <person name="Miura T."/>
            <person name="Furukawa M."/>
            <person name="Shimamura M."/>
            <person name="Ohyama Y."/>
            <person name="Yamazoe A."/>
            <person name="Kawasaki H."/>
        </authorList>
    </citation>
    <scope>NUCLEOTIDE SEQUENCE [LARGE SCALE GENOMIC DNA]</scope>
    <source>
        <strain evidence="1 2">NBRC 15291</strain>
    </source>
</reference>
<organism evidence="1 2">
    <name type="scientific">Corynebacterium striatum</name>
    <dbReference type="NCBI Taxonomy" id="43770"/>
    <lineage>
        <taxon>Bacteria</taxon>
        <taxon>Bacillati</taxon>
        <taxon>Actinomycetota</taxon>
        <taxon>Actinomycetes</taxon>
        <taxon>Mycobacteriales</taxon>
        <taxon>Corynebacteriaceae</taxon>
        <taxon>Corynebacterium</taxon>
    </lineage>
</organism>
<sequence length="360" mass="41122">MAALQHTFRANSGGQIALSDLATEHITRTLMLIAYLDEFGHQGPYIRHDHPKFNTHPCFGYAGYILPAENVRKMGGYFKYIKENLLAWELSQSEVPADRWEKKGSALLTSNNFRNYEDEIVPALRRIYGKLGQLEGQLFFYGQQKLVGPVSETHETSQDRESHCLIQAINRLGTIAHDRNEKMLVIMDATDTDNRERAVATLGATIYTRNNSTNKSIIEVPLQTESHLYNTVQLADWTCALLGRLTDYHFAEYSDFSWAVDVGRDIFNRAKPTENSIIWSNATSMHSRCFPNGLVVAQRFWEKEQRKEARDARKRKRTPRCFNGLSTLALTSSRPSWNKSAMVHPIPATIENHRVTTVSW</sequence>
<evidence type="ECO:0000313" key="2">
    <source>
        <dbReference type="Proteomes" id="UP000315234"/>
    </source>
</evidence>
<name>A0ABC9ZM45_CORST</name>